<dbReference type="CDD" id="cd00315">
    <property type="entry name" value="Cyt_C5_DNA_methylase"/>
    <property type="match status" value="1"/>
</dbReference>
<dbReference type="GO" id="GO:0003677">
    <property type="term" value="F:DNA binding"/>
    <property type="evidence" value="ECO:0007669"/>
    <property type="project" value="TreeGrafter"/>
</dbReference>
<dbReference type="InterPro" id="IPR050390">
    <property type="entry name" value="C5-Methyltransferase"/>
</dbReference>
<feature type="active site" evidence="5">
    <location>
        <position position="69"/>
    </location>
</feature>
<comment type="caution">
    <text evidence="8">The sequence shown here is derived from an EMBL/GenBank/DDBJ whole genome shotgun (WGS) entry which is preliminary data.</text>
</comment>
<evidence type="ECO:0000256" key="3">
    <source>
        <dbReference type="ARBA" id="ARBA00022691"/>
    </source>
</evidence>
<dbReference type="InterPro" id="IPR029063">
    <property type="entry name" value="SAM-dependent_MTases_sf"/>
</dbReference>
<dbReference type="PANTHER" id="PTHR10629">
    <property type="entry name" value="CYTOSINE-SPECIFIC METHYLTRANSFERASE"/>
    <property type="match status" value="1"/>
</dbReference>
<dbReference type="EC" id="2.1.1.37" evidence="7"/>
<dbReference type="PANTHER" id="PTHR10629:SF52">
    <property type="entry name" value="DNA (CYTOSINE-5)-METHYLTRANSFERASE 1"/>
    <property type="match status" value="1"/>
</dbReference>
<dbReference type="GO" id="GO:0032259">
    <property type="term" value="P:methylation"/>
    <property type="evidence" value="ECO:0007669"/>
    <property type="project" value="UniProtKB-KW"/>
</dbReference>
<dbReference type="SUPFAM" id="SSF53335">
    <property type="entry name" value="S-adenosyl-L-methionine-dependent methyltransferases"/>
    <property type="match status" value="1"/>
</dbReference>
<keyword evidence="3 5" id="KW-0949">S-adenosyl-L-methionine</keyword>
<evidence type="ECO:0000256" key="2">
    <source>
        <dbReference type="ARBA" id="ARBA00022679"/>
    </source>
</evidence>
<dbReference type="InterPro" id="IPR018117">
    <property type="entry name" value="C5_DNA_meth_AS"/>
</dbReference>
<dbReference type="GO" id="GO:0044027">
    <property type="term" value="P:negative regulation of gene expression via chromosomal CpG island methylation"/>
    <property type="evidence" value="ECO:0007669"/>
    <property type="project" value="TreeGrafter"/>
</dbReference>
<dbReference type="EMBL" id="LMUA01000042">
    <property type="protein sequence ID" value="KUE74783.1"/>
    <property type="molecule type" value="Genomic_DNA"/>
</dbReference>
<evidence type="ECO:0000256" key="4">
    <source>
        <dbReference type="ARBA" id="ARBA00022747"/>
    </source>
</evidence>
<dbReference type="Proteomes" id="UP000053433">
    <property type="component" value="Unassembled WGS sequence"/>
</dbReference>
<dbReference type="EMBL" id="VUNJ01000003">
    <property type="protein sequence ID" value="MST91026.1"/>
    <property type="molecule type" value="Genomic_DNA"/>
</dbReference>
<dbReference type="Gene3D" id="3.90.120.10">
    <property type="entry name" value="DNA Methylase, subunit A, domain 2"/>
    <property type="match status" value="2"/>
</dbReference>
<dbReference type="PROSITE" id="PS51679">
    <property type="entry name" value="SAM_MT_C5"/>
    <property type="match status" value="1"/>
</dbReference>
<dbReference type="Proteomes" id="UP000431913">
    <property type="component" value="Unassembled WGS sequence"/>
</dbReference>
<evidence type="ECO:0000256" key="1">
    <source>
        <dbReference type="ARBA" id="ARBA00022603"/>
    </source>
</evidence>
<gene>
    <name evidence="9" type="primary">dcm</name>
    <name evidence="8" type="ORF">ASJ35_17255</name>
    <name evidence="9" type="ORF">FYJ76_03590</name>
</gene>
<dbReference type="AlphaFoldDB" id="A0A0W7TM36"/>
<dbReference type="NCBIfam" id="TIGR00675">
    <property type="entry name" value="dcm"/>
    <property type="match status" value="1"/>
</dbReference>
<evidence type="ECO:0000256" key="5">
    <source>
        <dbReference type="PROSITE-ProRule" id="PRU01016"/>
    </source>
</evidence>
<dbReference type="GO" id="GO:0009307">
    <property type="term" value="P:DNA restriction-modification system"/>
    <property type="evidence" value="ECO:0007669"/>
    <property type="project" value="UniProtKB-KW"/>
</dbReference>
<sequence>MFAGIGGFREGLRRAGGFECAGHCEQDEHAERSYRALFDTRGEWFCEDIRKADTGSMPAFELLCGGFPCQSFSIAGSRHGFADPRGTLFFELARVAEARKPQYLLFENVPGLLNHDGGRTFEAILNALDGLGYGVEWQVLNSKDFGVPQSRRRVYIVGYLNANCAGKILPFRETNDAAPAALRDGAQGNRVYDPAGVSCTLSASCGGFGGRTGLYDVSGGVPIKEATKKGYKMAYPGDSIDLAYPQMNTRRGRVGRQIAHTLTTDATQGTLTFIDLNADPRQTKLARCINTRQDAGIHKHRGECSGVLDGKRIRRLTPRECLRLQGWRDDRIDRMLAIQSDNQVYRQAGNGVTVTVVEAIGRRLAAVHKELEE</sequence>
<evidence type="ECO:0000313" key="10">
    <source>
        <dbReference type="Proteomes" id="UP000053433"/>
    </source>
</evidence>
<dbReference type="Pfam" id="PF00145">
    <property type="entry name" value="DNA_methylase"/>
    <property type="match status" value="1"/>
</dbReference>
<reference evidence="9 11" key="2">
    <citation type="submission" date="2019-08" db="EMBL/GenBank/DDBJ databases">
        <title>In-depth cultivation of the pig gut microbiome towards novel bacterial diversity and tailored functional studies.</title>
        <authorList>
            <person name="Wylensek D."/>
            <person name="Hitch T.C.A."/>
            <person name="Clavel T."/>
        </authorList>
    </citation>
    <scope>NUCLEOTIDE SEQUENCE [LARGE SCALE GENOMIC DNA]</scope>
    <source>
        <strain evidence="9 11">WCA3-601-WT-6J</strain>
    </source>
</reference>
<dbReference type="PROSITE" id="PS00094">
    <property type="entry name" value="C5_MTASE_1"/>
    <property type="match status" value="1"/>
</dbReference>
<dbReference type="GO" id="GO:0003886">
    <property type="term" value="F:DNA (cytosine-5-)-methyltransferase activity"/>
    <property type="evidence" value="ECO:0007669"/>
    <property type="project" value="UniProtKB-EC"/>
</dbReference>
<protein>
    <recommendedName>
        <fullName evidence="7">Cytosine-specific methyltransferase</fullName>
        <ecNumber evidence="7">2.1.1.37</ecNumber>
    </recommendedName>
</protein>
<name>A0A0W7TM36_9FIRM</name>
<dbReference type="Gene3D" id="3.40.50.150">
    <property type="entry name" value="Vaccinia Virus protein VP39"/>
    <property type="match status" value="1"/>
</dbReference>
<evidence type="ECO:0000256" key="6">
    <source>
        <dbReference type="RuleBase" id="RU000416"/>
    </source>
</evidence>
<proteinExistence type="inferred from homology"/>
<keyword evidence="1 5" id="KW-0489">Methyltransferase</keyword>
<accession>A0A0W7TM36</accession>
<reference evidence="8 10" key="1">
    <citation type="submission" date="2015-10" db="EMBL/GenBank/DDBJ databases">
        <title>A novel member of the family Ruminococcaceae isolated from human faeces.</title>
        <authorList>
            <person name="Shkoporov A.N."/>
            <person name="Chaplin A.V."/>
            <person name="Motuzova O.V."/>
            <person name="Kafarskaia L.I."/>
            <person name="Efimov B.A."/>
        </authorList>
    </citation>
    <scope>NUCLEOTIDE SEQUENCE [LARGE SCALE GENOMIC DNA]</scope>
    <source>
        <strain evidence="8 10">668</strain>
    </source>
</reference>
<comment type="catalytic activity">
    <reaction evidence="7">
        <text>a 2'-deoxycytidine in DNA + S-adenosyl-L-methionine = a 5-methyl-2'-deoxycytidine in DNA + S-adenosyl-L-homocysteine + H(+)</text>
        <dbReference type="Rhea" id="RHEA:13681"/>
        <dbReference type="Rhea" id="RHEA-COMP:11369"/>
        <dbReference type="Rhea" id="RHEA-COMP:11370"/>
        <dbReference type="ChEBI" id="CHEBI:15378"/>
        <dbReference type="ChEBI" id="CHEBI:57856"/>
        <dbReference type="ChEBI" id="CHEBI:59789"/>
        <dbReference type="ChEBI" id="CHEBI:85452"/>
        <dbReference type="ChEBI" id="CHEBI:85454"/>
        <dbReference type="EC" id="2.1.1.37"/>
    </reaction>
</comment>
<evidence type="ECO:0000313" key="9">
    <source>
        <dbReference type="EMBL" id="MST91026.1"/>
    </source>
</evidence>
<evidence type="ECO:0000313" key="11">
    <source>
        <dbReference type="Proteomes" id="UP000431913"/>
    </source>
</evidence>
<evidence type="ECO:0000313" key="8">
    <source>
        <dbReference type="EMBL" id="KUE74783.1"/>
    </source>
</evidence>
<comment type="similarity">
    <text evidence="5 6">Belongs to the class I-like SAM-binding methyltransferase superfamily. C5-methyltransferase family.</text>
</comment>
<organism evidence="8 10">
    <name type="scientific">Ruthenibacterium lactatiformans</name>
    <dbReference type="NCBI Taxonomy" id="1550024"/>
    <lineage>
        <taxon>Bacteria</taxon>
        <taxon>Bacillati</taxon>
        <taxon>Bacillota</taxon>
        <taxon>Clostridia</taxon>
        <taxon>Eubacteriales</taxon>
        <taxon>Oscillospiraceae</taxon>
        <taxon>Ruthenibacterium</taxon>
    </lineage>
</organism>
<keyword evidence="4" id="KW-0680">Restriction system</keyword>
<dbReference type="InterPro" id="IPR001525">
    <property type="entry name" value="C5_MeTfrase"/>
</dbReference>
<dbReference type="PRINTS" id="PR00105">
    <property type="entry name" value="C5METTRFRASE"/>
</dbReference>
<keyword evidence="2 5" id="KW-0808">Transferase</keyword>
<evidence type="ECO:0000256" key="7">
    <source>
        <dbReference type="RuleBase" id="RU000417"/>
    </source>
</evidence>